<feature type="non-terminal residue" evidence="2">
    <location>
        <position position="70"/>
    </location>
</feature>
<protein>
    <submittedName>
        <fullName evidence="2">Uncharacterized protein</fullName>
    </submittedName>
</protein>
<feature type="region of interest" description="Disordered" evidence="1">
    <location>
        <begin position="29"/>
        <end position="48"/>
    </location>
</feature>
<organism evidence="2 3">
    <name type="scientific">Turnera subulata</name>
    <dbReference type="NCBI Taxonomy" id="218843"/>
    <lineage>
        <taxon>Eukaryota</taxon>
        <taxon>Viridiplantae</taxon>
        <taxon>Streptophyta</taxon>
        <taxon>Embryophyta</taxon>
        <taxon>Tracheophyta</taxon>
        <taxon>Spermatophyta</taxon>
        <taxon>Magnoliopsida</taxon>
        <taxon>eudicotyledons</taxon>
        <taxon>Gunneridae</taxon>
        <taxon>Pentapetalae</taxon>
        <taxon>rosids</taxon>
        <taxon>fabids</taxon>
        <taxon>Malpighiales</taxon>
        <taxon>Passifloraceae</taxon>
        <taxon>Turnera</taxon>
    </lineage>
</organism>
<evidence type="ECO:0000256" key="1">
    <source>
        <dbReference type="SAM" id="MobiDB-lite"/>
    </source>
</evidence>
<name>A0A9Q0FGR5_9ROSI</name>
<keyword evidence="3" id="KW-1185">Reference proteome</keyword>
<gene>
    <name evidence="2" type="ORF">Tsubulata_027403</name>
</gene>
<evidence type="ECO:0000313" key="3">
    <source>
        <dbReference type="Proteomes" id="UP001141552"/>
    </source>
</evidence>
<dbReference type="EMBL" id="JAKUCV010005735">
    <property type="protein sequence ID" value="KAJ4830077.1"/>
    <property type="molecule type" value="Genomic_DNA"/>
</dbReference>
<reference evidence="2" key="1">
    <citation type="submission" date="2022-02" db="EMBL/GenBank/DDBJ databases">
        <authorList>
            <person name="Henning P.M."/>
            <person name="McCubbin A.G."/>
            <person name="Shore J.S."/>
        </authorList>
    </citation>
    <scope>NUCLEOTIDE SEQUENCE</scope>
    <source>
        <strain evidence="2">F60SS</strain>
        <tissue evidence="2">Leaves</tissue>
    </source>
</reference>
<reference evidence="2" key="2">
    <citation type="journal article" date="2023" name="Plants (Basel)">
        <title>Annotation of the Turnera subulata (Passifloraceae) Draft Genome Reveals the S-Locus Evolved after the Divergence of Turneroideae from Passifloroideae in a Stepwise Manner.</title>
        <authorList>
            <person name="Henning P.M."/>
            <person name="Roalson E.H."/>
            <person name="Mir W."/>
            <person name="McCubbin A.G."/>
            <person name="Shore J.S."/>
        </authorList>
    </citation>
    <scope>NUCLEOTIDE SEQUENCE</scope>
    <source>
        <strain evidence="2">F60SS</strain>
    </source>
</reference>
<evidence type="ECO:0000313" key="2">
    <source>
        <dbReference type="EMBL" id="KAJ4830077.1"/>
    </source>
</evidence>
<dbReference type="Proteomes" id="UP001141552">
    <property type="component" value="Unassembled WGS sequence"/>
</dbReference>
<dbReference type="AlphaFoldDB" id="A0A9Q0FGR5"/>
<comment type="caution">
    <text evidence="2">The sequence shown here is derived from an EMBL/GenBank/DDBJ whole genome shotgun (WGS) entry which is preliminary data.</text>
</comment>
<sequence>CLQCQECRQVRVVDSWFAYTARDTAASLSKLGSGNGDPRGSRRVGTGIHFSPWAGSGAGRGAQRRLLYPL</sequence>
<accession>A0A9Q0FGR5</accession>
<feature type="non-terminal residue" evidence="2">
    <location>
        <position position="1"/>
    </location>
</feature>
<proteinExistence type="predicted"/>